<proteinExistence type="predicted"/>
<protein>
    <submittedName>
        <fullName evidence="2">Uncharacterized protein</fullName>
    </submittedName>
</protein>
<feature type="region of interest" description="Disordered" evidence="1">
    <location>
        <begin position="1"/>
        <end position="23"/>
    </location>
</feature>
<feature type="compositionally biased region" description="Polar residues" evidence="1">
    <location>
        <begin position="203"/>
        <end position="212"/>
    </location>
</feature>
<evidence type="ECO:0000313" key="2">
    <source>
        <dbReference type="EMBL" id="RBP13091.1"/>
    </source>
</evidence>
<feature type="compositionally biased region" description="Polar residues" evidence="1">
    <location>
        <begin position="45"/>
        <end position="55"/>
    </location>
</feature>
<keyword evidence="3" id="KW-1185">Reference proteome</keyword>
<comment type="caution">
    <text evidence="2">The sequence shown here is derived from an EMBL/GenBank/DDBJ whole genome shotgun (WGS) entry which is preliminary data.</text>
</comment>
<feature type="compositionally biased region" description="Basic and acidic residues" evidence="1">
    <location>
        <begin position="130"/>
        <end position="150"/>
    </location>
</feature>
<dbReference type="AlphaFoldDB" id="A0A366FEQ9"/>
<sequence length="232" mass="24665">MARASHATSFPRRVRPASAARTGWPPSFALSPGAVVRPSLRADVSTSSFPNTRRSASCGDVRPRAGRGSAFEGSLDDNVAANHALSARRRGEPLSEFAIGAGRFVARRKRDSEVRVAAWVLISAAPQAPRSDRLREQARPCHPGVDERFAPARRASSPPRLRSSGRLQDLAGEDARASDKLLATSSSRQVRYEPGRAARATSPAGTERSSPGLQPVRRVTGGVRAVVTPCGA</sequence>
<name>A0A366FEQ9_9HYPH</name>
<feature type="compositionally biased region" description="Low complexity" evidence="1">
    <location>
        <begin position="152"/>
        <end position="164"/>
    </location>
</feature>
<dbReference type="Proteomes" id="UP000253529">
    <property type="component" value="Unassembled WGS sequence"/>
</dbReference>
<evidence type="ECO:0000313" key="3">
    <source>
        <dbReference type="Proteomes" id="UP000253529"/>
    </source>
</evidence>
<evidence type="ECO:0000256" key="1">
    <source>
        <dbReference type="SAM" id="MobiDB-lite"/>
    </source>
</evidence>
<organism evidence="2 3">
    <name type="scientific">Roseiarcus fermentans</name>
    <dbReference type="NCBI Taxonomy" id="1473586"/>
    <lineage>
        <taxon>Bacteria</taxon>
        <taxon>Pseudomonadati</taxon>
        <taxon>Pseudomonadota</taxon>
        <taxon>Alphaproteobacteria</taxon>
        <taxon>Hyphomicrobiales</taxon>
        <taxon>Roseiarcaceae</taxon>
        <taxon>Roseiarcus</taxon>
    </lineage>
</organism>
<dbReference type="EMBL" id="QNRK01000012">
    <property type="protein sequence ID" value="RBP13091.1"/>
    <property type="molecule type" value="Genomic_DNA"/>
</dbReference>
<feature type="region of interest" description="Disordered" evidence="1">
    <location>
        <begin position="45"/>
        <end position="69"/>
    </location>
</feature>
<reference evidence="2 3" key="1">
    <citation type="submission" date="2018-06" db="EMBL/GenBank/DDBJ databases">
        <title>Genomic Encyclopedia of Type Strains, Phase IV (KMG-IV): sequencing the most valuable type-strain genomes for metagenomic binning, comparative biology and taxonomic classification.</title>
        <authorList>
            <person name="Goeker M."/>
        </authorList>
    </citation>
    <scope>NUCLEOTIDE SEQUENCE [LARGE SCALE GENOMIC DNA]</scope>
    <source>
        <strain evidence="2 3">DSM 24875</strain>
    </source>
</reference>
<accession>A0A366FEQ9</accession>
<gene>
    <name evidence="2" type="ORF">DFR50_11260</name>
</gene>
<feature type="region of interest" description="Disordered" evidence="1">
    <location>
        <begin position="128"/>
        <end position="220"/>
    </location>
</feature>